<comment type="caution">
    <text evidence="4">The sequence shown here is derived from an EMBL/GenBank/DDBJ whole genome shotgun (WGS) entry which is preliminary data.</text>
</comment>
<feature type="transmembrane region" description="Helical" evidence="2">
    <location>
        <begin position="190"/>
        <end position="210"/>
    </location>
</feature>
<name>A0A2G8RLN0_9APHY</name>
<gene>
    <name evidence="4" type="ORF">GSI_15113</name>
</gene>
<dbReference type="Pfam" id="PF20152">
    <property type="entry name" value="DUF6534"/>
    <property type="match status" value="1"/>
</dbReference>
<evidence type="ECO:0000313" key="4">
    <source>
        <dbReference type="EMBL" id="PIL22425.1"/>
    </source>
</evidence>
<dbReference type="OrthoDB" id="2755203at2759"/>
<accession>A0A2G8RLN0</accession>
<feature type="transmembrane region" description="Helical" evidence="2">
    <location>
        <begin position="222"/>
        <end position="249"/>
    </location>
</feature>
<dbReference type="InterPro" id="IPR045339">
    <property type="entry name" value="DUF6534"/>
</dbReference>
<evidence type="ECO:0000259" key="3">
    <source>
        <dbReference type="Pfam" id="PF20152"/>
    </source>
</evidence>
<feature type="domain" description="DUF6534" evidence="3">
    <location>
        <begin position="195"/>
        <end position="280"/>
    </location>
</feature>
<keyword evidence="2" id="KW-1133">Transmembrane helix</keyword>
<feature type="transmembrane region" description="Helical" evidence="2">
    <location>
        <begin position="255"/>
        <end position="276"/>
    </location>
</feature>
<organism evidence="4 5">
    <name type="scientific">Ganoderma sinense ZZ0214-1</name>
    <dbReference type="NCBI Taxonomy" id="1077348"/>
    <lineage>
        <taxon>Eukaryota</taxon>
        <taxon>Fungi</taxon>
        <taxon>Dikarya</taxon>
        <taxon>Basidiomycota</taxon>
        <taxon>Agaricomycotina</taxon>
        <taxon>Agaricomycetes</taxon>
        <taxon>Polyporales</taxon>
        <taxon>Polyporaceae</taxon>
        <taxon>Ganoderma</taxon>
    </lineage>
</organism>
<dbReference type="STRING" id="1077348.A0A2G8RLN0"/>
<evidence type="ECO:0000313" key="5">
    <source>
        <dbReference type="Proteomes" id="UP000230002"/>
    </source>
</evidence>
<feature type="transmembrane region" description="Helical" evidence="2">
    <location>
        <begin position="89"/>
        <end position="113"/>
    </location>
</feature>
<evidence type="ECO:0000256" key="2">
    <source>
        <dbReference type="SAM" id="Phobius"/>
    </source>
</evidence>
<reference evidence="4 5" key="1">
    <citation type="journal article" date="2015" name="Sci. Rep.">
        <title>Chromosome-level genome map provides insights into diverse defense mechanisms in the medicinal fungus Ganoderma sinense.</title>
        <authorList>
            <person name="Zhu Y."/>
            <person name="Xu J."/>
            <person name="Sun C."/>
            <person name="Zhou S."/>
            <person name="Xu H."/>
            <person name="Nelson D.R."/>
            <person name="Qian J."/>
            <person name="Song J."/>
            <person name="Luo H."/>
            <person name="Xiang L."/>
            <person name="Li Y."/>
            <person name="Xu Z."/>
            <person name="Ji A."/>
            <person name="Wang L."/>
            <person name="Lu S."/>
            <person name="Hayward A."/>
            <person name="Sun W."/>
            <person name="Li X."/>
            <person name="Schwartz D.C."/>
            <person name="Wang Y."/>
            <person name="Chen S."/>
        </authorList>
    </citation>
    <scope>NUCLEOTIDE SEQUENCE [LARGE SCALE GENOMIC DNA]</scope>
    <source>
        <strain evidence="4 5">ZZ0214-1</strain>
    </source>
</reference>
<sequence>MGADYESNVLQSAVSATPTEAPVAPIDNTFGAILIGNFVGLLMYGIILYQAYDYFRLYSKDTRRLKCLVFALLYFYLVTNYFNPAALLIGTWSAVLMGVVMSIIIFVAQVFYVRRIYLLSRSYRGLVVVMSLLLVGELGACNPFRQISHDLSRAHTIFAPEGAATFAAIEGSTRYQFMSQAALTRIESTALVAVLVVDLFLASTLVVIFHRNRTGYKRTDSLLNILVIYTVNTCVLTSAINALALSFLIAFPTNMIYFGILTPATRSYTMAVLGVLNSRKALLEEYNRTGKSGAGGHKTDEESGNASQTRVKELSTEKGIKHSVTFVGEDTLIGQESTKGCL</sequence>
<feature type="transmembrane region" description="Helical" evidence="2">
    <location>
        <begin position="30"/>
        <end position="52"/>
    </location>
</feature>
<feature type="transmembrane region" description="Helical" evidence="2">
    <location>
        <begin position="64"/>
        <end position="83"/>
    </location>
</feature>
<keyword evidence="2" id="KW-0812">Transmembrane</keyword>
<feature type="transmembrane region" description="Helical" evidence="2">
    <location>
        <begin position="125"/>
        <end position="145"/>
    </location>
</feature>
<keyword evidence="2" id="KW-0472">Membrane</keyword>
<dbReference type="PANTHER" id="PTHR40465:SF1">
    <property type="entry name" value="DUF6534 DOMAIN-CONTAINING PROTEIN"/>
    <property type="match status" value="1"/>
</dbReference>
<proteinExistence type="predicted"/>
<dbReference type="AlphaFoldDB" id="A0A2G8RLN0"/>
<feature type="region of interest" description="Disordered" evidence="1">
    <location>
        <begin position="289"/>
        <end position="315"/>
    </location>
</feature>
<dbReference type="Proteomes" id="UP000230002">
    <property type="component" value="Unassembled WGS sequence"/>
</dbReference>
<dbReference type="PANTHER" id="PTHR40465">
    <property type="entry name" value="CHROMOSOME 1, WHOLE GENOME SHOTGUN SEQUENCE"/>
    <property type="match status" value="1"/>
</dbReference>
<keyword evidence="5" id="KW-1185">Reference proteome</keyword>
<dbReference type="EMBL" id="AYKW01000069">
    <property type="protein sequence ID" value="PIL22425.1"/>
    <property type="molecule type" value="Genomic_DNA"/>
</dbReference>
<evidence type="ECO:0000256" key="1">
    <source>
        <dbReference type="SAM" id="MobiDB-lite"/>
    </source>
</evidence>
<protein>
    <recommendedName>
        <fullName evidence="3">DUF6534 domain-containing protein</fullName>
    </recommendedName>
</protein>